<keyword evidence="2" id="KW-1185">Reference proteome</keyword>
<organism evidence="1 2">
    <name type="scientific">Pseudomonas cremoris</name>
    <dbReference type="NCBI Taxonomy" id="2724178"/>
    <lineage>
        <taxon>Bacteria</taxon>
        <taxon>Pseudomonadati</taxon>
        <taxon>Pseudomonadota</taxon>
        <taxon>Gammaproteobacteria</taxon>
        <taxon>Pseudomonadales</taxon>
        <taxon>Pseudomonadaceae</taxon>
        <taxon>Pseudomonas</taxon>
    </lineage>
</organism>
<dbReference type="Pfam" id="PF21983">
    <property type="entry name" value="NikA-like"/>
    <property type="match status" value="1"/>
</dbReference>
<reference evidence="1 2" key="1">
    <citation type="submission" date="2020-04" db="EMBL/GenBank/DDBJ databases">
        <title>Pseudomonas crami sp. nov., a novel proteolytic bacterial species isolated from cream.</title>
        <authorList>
            <person name="Hofmann K."/>
            <person name="Woller A."/>
            <person name="Huptas C."/>
            <person name="Wenning M."/>
            <person name="Scherer S."/>
            <person name="Doll E.V."/>
        </authorList>
    </citation>
    <scope>NUCLEOTIDE SEQUENCE [LARGE SCALE GENOMIC DNA]</scope>
    <source>
        <strain evidence="1 2">WS 5096</strain>
    </source>
</reference>
<comment type="caution">
    <text evidence="1">The sequence shown here is derived from an EMBL/GenBank/DDBJ whole genome shotgun (WGS) entry which is preliminary data.</text>
</comment>
<gene>
    <name evidence="1" type="ORF">HF209_32110</name>
</gene>
<dbReference type="EMBL" id="JAAXCZ010000036">
    <property type="protein sequence ID" value="MBC2385597.1"/>
    <property type="molecule type" value="Genomic_DNA"/>
</dbReference>
<evidence type="ECO:0008006" key="3">
    <source>
        <dbReference type="Google" id="ProtNLM"/>
    </source>
</evidence>
<protein>
    <recommendedName>
        <fullName evidence="3">Mobilization protein</fullName>
    </recommendedName>
</protein>
<sequence length="120" mass="13571">MKSKTQKEIRTNRISLRLKDSELEAIQKNAKDTNARKVALYIRNSALNKLPVEVPELNKEAWVTLATAVGNLNQLMKKLNNSSNSHTHVGDMKNTIIELRSALLGIKFNKNNEDENGRTE</sequence>
<accession>A0ABR6THZ6</accession>
<name>A0ABR6THZ6_9PSED</name>
<evidence type="ECO:0000313" key="2">
    <source>
        <dbReference type="Proteomes" id="UP000534677"/>
    </source>
</evidence>
<dbReference type="RefSeq" id="WP_185711006.1">
    <property type="nucleotide sequence ID" value="NZ_JAAXCZ010000036.1"/>
</dbReference>
<evidence type="ECO:0000313" key="1">
    <source>
        <dbReference type="EMBL" id="MBC2385597.1"/>
    </source>
</evidence>
<dbReference type="Proteomes" id="UP000534677">
    <property type="component" value="Unassembled WGS sequence"/>
</dbReference>
<proteinExistence type="predicted"/>
<dbReference type="InterPro" id="IPR053842">
    <property type="entry name" value="NikA-like"/>
</dbReference>